<dbReference type="STRING" id="563176.SAMN04488090_1578"/>
<dbReference type="AlphaFoldDB" id="A0A1G9MF80"/>
<dbReference type="CDD" id="cd14845">
    <property type="entry name" value="L-Ala-D-Glu_peptidase_like"/>
    <property type="match status" value="1"/>
</dbReference>
<accession>A0A1G9MF80</accession>
<dbReference type="Gene3D" id="3.30.1380.10">
    <property type="match status" value="1"/>
</dbReference>
<dbReference type="InterPro" id="IPR009045">
    <property type="entry name" value="Zn_M74/Hedgehog-like"/>
</dbReference>
<dbReference type="Proteomes" id="UP000198901">
    <property type="component" value="Unassembled WGS sequence"/>
</dbReference>
<gene>
    <name evidence="1" type="ORF">SAMN04488090_1578</name>
</gene>
<dbReference type="SUPFAM" id="SSF55166">
    <property type="entry name" value="Hedgehog/DD-peptidase"/>
    <property type="match status" value="1"/>
</dbReference>
<protein>
    <submittedName>
        <fullName evidence="1">Peptidoglycan L-alanyl-D-glutamate endopeptidase CwlK</fullName>
    </submittedName>
</protein>
<evidence type="ECO:0000313" key="1">
    <source>
        <dbReference type="EMBL" id="SDL72928.1"/>
    </source>
</evidence>
<dbReference type="OrthoDB" id="9799970at2"/>
<organism evidence="1 2">
    <name type="scientific">Siphonobacter aquaeclarae</name>
    <dbReference type="NCBI Taxonomy" id="563176"/>
    <lineage>
        <taxon>Bacteria</taxon>
        <taxon>Pseudomonadati</taxon>
        <taxon>Bacteroidota</taxon>
        <taxon>Cytophagia</taxon>
        <taxon>Cytophagales</taxon>
        <taxon>Cytophagaceae</taxon>
        <taxon>Siphonobacter</taxon>
    </lineage>
</organism>
<sequence>MGRKPEFLHPYLLAHFRRTAAAFQARYPGAPVPVLTETHRSSEEQTALYAQGRNTPEEVNRLRKIAGLGPIAPAQNKVVTHAPAGKSLHNFSPALAYDIGFRTTDAGLDWSEQLFRQFAALARQDPLIEWGGEWPGAKRDMPHFQFKGMTWAKALAGVDPLRL</sequence>
<proteinExistence type="predicted"/>
<dbReference type="EMBL" id="FNGS01000003">
    <property type="protein sequence ID" value="SDL72928.1"/>
    <property type="molecule type" value="Genomic_DNA"/>
</dbReference>
<keyword evidence="2" id="KW-1185">Reference proteome</keyword>
<dbReference type="RefSeq" id="WP_093200074.1">
    <property type="nucleotide sequence ID" value="NZ_FNGS01000003.1"/>
</dbReference>
<reference evidence="1 2" key="1">
    <citation type="submission" date="2016-10" db="EMBL/GenBank/DDBJ databases">
        <authorList>
            <person name="de Groot N.N."/>
        </authorList>
    </citation>
    <scope>NUCLEOTIDE SEQUENCE [LARGE SCALE GENOMIC DNA]</scope>
    <source>
        <strain evidence="1 2">DSM 21668</strain>
    </source>
</reference>
<evidence type="ECO:0000313" key="2">
    <source>
        <dbReference type="Proteomes" id="UP000198901"/>
    </source>
</evidence>
<name>A0A1G9MF80_9BACT</name>